<sequence length="281" mass="31876">MMKAIRLGFIPEHYSTPIHFSKTLNFFSKRGLNVELIPYPSGSGHLIQSLDRGELDAAVGLTEAFVRGIATSPAKYSIVGTYVESPLHWAVSTGAKRDELQNLKQLEGTRIAVSRIGSGSYVMSFVLALEQGFNPVKPFVDFPVCHNFEQLRRSVNDRNSEAFLWEYFTTKKYYEGENPELKMMGSIYTPWPSWVLVRQENLNSQTARQLSEALDEGISYLESHPEQSIEHIRTLGYSEEDAREWLKKVQFSKSCYTPLNKEVNDNVINVLRTAGVIKEGE</sequence>
<evidence type="ECO:0000256" key="3">
    <source>
        <dbReference type="ARBA" id="ARBA00022729"/>
    </source>
</evidence>
<dbReference type="Pfam" id="PF13379">
    <property type="entry name" value="NMT1_2"/>
    <property type="match status" value="1"/>
</dbReference>
<evidence type="ECO:0000256" key="1">
    <source>
        <dbReference type="ARBA" id="ARBA00004418"/>
    </source>
</evidence>
<dbReference type="OrthoDB" id="1363at2759"/>
<dbReference type="InterPro" id="IPR054364">
    <property type="entry name" value="Ca3427-like_PBP2"/>
</dbReference>
<name>A0A4C2EGF6_9SACH</name>
<dbReference type="CDD" id="cd13637">
    <property type="entry name" value="PBP2_Ca3427_like"/>
    <property type="match status" value="1"/>
</dbReference>
<keyword evidence="3" id="KW-0732">Signal</keyword>
<proteinExistence type="inferred from homology"/>
<comment type="subcellular location">
    <subcellularLocation>
        <location evidence="1">Periplasm</location>
    </subcellularLocation>
</comment>
<dbReference type="Gene3D" id="3.40.190.10">
    <property type="entry name" value="Periplasmic binding protein-like II"/>
    <property type="match status" value="2"/>
</dbReference>
<accession>A0A4C2EGF6</accession>
<evidence type="ECO:0000259" key="4">
    <source>
        <dbReference type="Pfam" id="PF22384"/>
    </source>
</evidence>
<dbReference type="Proteomes" id="UP000301737">
    <property type="component" value="Unassembled WGS sequence"/>
</dbReference>
<reference evidence="5 6" key="1">
    <citation type="submission" date="2019-01" db="EMBL/GenBank/DDBJ databases">
        <title>Draft Genome Sequencing of Zygosaccharomyces mellis Ca-7.</title>
        <authorList>
            <person name="Shiwa Y."/>
            <person name="Kanesaki Y."/>
            <person name="Ishige T."/>
            <person name="Mura K."/>
            <person name="Hori T."/>
            <person name="Tamura T."/>
        </authorList>
    </citation>
    <scope>NUCLEOTIDE SEQUENCE [LARGE SCALE GENOMIC DNA]</scope>
    <source>
        <strain evidence="5 6">Ca-7</strain>
    </source>
</reference>
<comment type="caution">
    <text evidence="5">The sequence shown here is derived from an EMBL/GenBank/DDBJ whole genome shotgun (WGS) entry which is preliminary data.</text>
</comment>
<dbReference type="GO" id="GO:0042597">
    <property type="term" value="C:periplasmic space"/>
    <property type="evidence" value="ECO:0007669"/>
    <property type="project" value="UniProtKB-SubCell"/>
</dbReference>
<organism evidence="5 6">
    <name type="scientific">Zygosaccharomyces mellis</name>
    <dbReference type="NCBI Taxonomy" id="42258"/>
    <lineage>
        <taxon>Eukaryota</taxon>
        <taxon>Fungi</taxon>
        <taxon>Dikarya</taxon>
        <taxon>Ascomycota</taxon>
        <taxon>Saccharomycotina</taxon>
        <taxon>Saccharomycetes</taxon>
        <taxon>Saccharomycetales</taxon>
        <taxon>Saccharomycetaceae</taxon>
        <taxon>Zygosaccharomyces</taxon>
    </lineage>
</organism>
<dbReference type="SUPFAM" id="SSF53850">
    <property type="entry name" value="Periplasmic binding protein-like II"/>
    <property type="match status" value="1"/>
</dbReference>
<dbReference type="Pfam" id="PF22384">
    <property type="entry name" value="PBP2_Ca3427_like"/>
    <property type="match status" value="1"/>
</dbReference>
<comment type="similarity">
    <text evidence="2">Belongs to the bacterial solute-binding protein SsuA/TauA family.</text>
</comment>
<evidence type="ECO:0000256" key="2">
    <source>
        <dbReference type="ARBA" id="ARBA00010742"/>
    </source>
</evidence>
<dbReference type="PANTHER" id="PTHR30024">
    <property type="entry name" value="ALIPHATIC SULFONATES-BINDING PROTEIN-RELATED"/>
    <property type="match status" value="1"/>
</dbReference>
<dbReference type="EMBL" id="BIMX01000030">
    <property type="protein sequence ID" value="GCF01313.1"/>
    <property type="molecule type" value="Genomic_DNA"/>
</dbReference>
<keyword evidence="6" id="KW-1185">Reference proteome</keyword>
<dbReference type="AlphaFoldDB" id="A0A4C2EGF6"/>
<evidence type="ECO:0000313" key="6">
    <source>
        <dbReference type="Proteomes" id="UP000301737"/>
    </source>
</evidence>
<dbReference type="PANTHER" id="PTHR30024:SF47">
    <property type="entry name" value="TAURINE-BINDING PERIPLASMIC PROTEIN"/>
    <property type="match status" value="1"/>
</dbReference>
<feature type="domain" description="Ca3427-like PBP 2" evidence="4">
    <location>
        <begin position="89"/>
        <end position="187"/>
    </location>
</feature>
<evidence type="ECO:0000313" key="5">
    <source>
        <dbReference type="EMBL" id="GCF01313.1"/>
    </source>
</evidence>
<protein>
    <recommendedName>
        <fullName evidence="4">Ca3427-like PBP 2 domain-containing protein</fullName>
    </recommendedName>
</protein>
<gene>
    <name evidence="5" type="ORF">ZYGM_001352</name>
</gene>